<name>A0A7K9BXD5_9PICI</name>
<dbReference type="EMBL" id="VWZI01007166">
    <property type="protein sequence ID" value="NXG44369.1"/>
    <property type="molecule type" value="Genomic_DNA"/>
</dbReference>
<reference evidence="4 5" key="1">
    <citation type="submission" date="2019-09" db="EMBL/GenBank/DDBJ databases">
        <title>Bird 10,000 Genomes (B10K) Project - Family phase.</title>
        <authorList>
            <person name="Zhang G."/>
        </authorList>
    </citation>
    <scope>NUCLEOTIDE SEQUENCE [LARGE SCALE GENOMIC DNA]</scope>
    <source>
        <strain evidence="4">B10K-DU-001-24</strain>
        <tissue evidence="4">Muscle</tissue>
    </source>
</reference>
<proteinExistence type="predicted"/>
<dbReference type="Gene3D" id="2.60.40.1760">
    <property type="entry name" value="glycosyl hydrolase (family 31)"/>
    <property type="match status" value="1"/>
</dbReference>
<feature type="domain" description="P-type" evidence="3">
    <location>
        <begin position="1"/>
        <end position="26"/>
    </location>
</feature>
<keyword evidence="5" id="KW-1185">Reference proteome</keyword>
<dbReference type="Gene3D" id="4.10.110.10">
    <property type="entry name" value="Spasmolytic Protein, domain 1"/>
    <property type="match status" value="1"/>
</dbReference>
<evidence type="ECO:0000256" key="2">
    <source>
        <dbReference type="PROSITE-ProRule" id="PRU00779"/>
    </source>
</evidence>
<evidence type="ECO:0000313" key="4">
    <source>
        <dbReference type="EMBL" id="NXG44369.1"/>
    </source>
</evidence>
<dbReference type="InterPro" id="IPR044913">
    <property type="entry name" value="P_trefoil_dom_sf"/>
</dbReference>
<dbReference type="InterPro" id="IPR000519">
    <property type="entry name" value="P_trefoil_dom"/>
</dbReference>
<sequence length="74" mass="8165">QSLCSRRGCCWSPLSDPNVPWCYFGSGHGYRVEGDLRSTGQGLQASLARLPSPSLFGDDLDNLLLTVEHQTQNR</sequence>
<dbReference type="Pfam" id="PF00088">
    <property type="entry name" value="Trefoil"/>
    <property type="match status" value="1"/>
</dbReference>
<dbReference type="CDD" id="cd00111">
    <property type="entry name" value="Trefoil"/>
    <property type="match status" value="1"/>
</dbReference>
<feature type="non-terminal residue" evidence="4">
    <location>
        <position position="1"/>
    </location>
</feature>
<organism evidence="4 5">
    <name type="scientific">Psilopogon haemacephalus</name>
    <name type="common">coppersmith barbet</name>
    <dbReference type="NCBI Taxonomy" id="2585815"/>
    <lineage>
        <taxon>Eukaryota</taxon>
        <taxon>Metazoa</taxon>
        <taxon>Chordata</taxon>
        <taxon>Craniata</taxon>
        <taxon>Vertebrata</taxon>
        <taxon>Euteleostomi</taxon>
        <taxon>Archelosauria</taxon>
        <taxon>Archosauria</taxon>
        <taxon>Dinosauria</taxon>
        <taxon>Saurischia</taxon>
        <taxon>Theropoda</taxon>
        <taxon>Coelurosauria</taxon>
        <taxon>Aves</taxon>
        <taxon>Neognathae</taxon>
        <taxon>Neoaves</taxon>
        <taxon>Telluraves</taxon>
        <taxon>Coraciimorphae</taxon>
        <taxon>Piciformes</taxon>
        <taxon>Megalaimidae</taxon>
        <taxon>Psilopogon</taxon>
    </lineage>
</organism>
<evidence type="ECO:0000259" key="3">
    <source>
        <dbReference type="PROSITE" id="PS51448"/>
    </source>
</evidence>
<keyword evidence="1" id="KW-1015">Disulfide bond</keyword>
<feature type="non-terminal residue" evidence="4">
    <location>
        <position position="74"/>
    </location>
</feature>
<dbReference type="OrthoDB" id="5839090at2759"/>
<dbReference type="SUPFAM" id="SSF57492">
    <property type="entry name" value="Trefoil"/>
    <property type="match status" value="1"/>
</dbReference>
<gene>
    <name evidence="4" type="primary">Si</name>
    <name evidence="4" type="ORF">PSIHAE_R13093</name>
</gene>
<evidence type="ECO:0000256" key="1">
    <source>
        <dbReference type="ARBA" id="ARBA00023157"/>
    </source>
</evidence>
<dbReference type="Proteomes" id="UP000574528">
    <property type="component" value="Unassembled WGS sequence"/>
</dbReference>
<dbReference type="AlphaFoldDB" id="A0A7K9BXD5"/>
<accession>A0A7K9BXD5</accession>
<comment type="caution">
    <text evidence="2">Lacks conserved residue(s) required for the propagation of feature annotation.</text>
</comment>
<protein>
    <submittedName>
        <fullName evidence="4">SUIS protein</fullName>
    </submittedName>
</protein>
<dbReference type="PROSITE" id="PS51448">
    <property type="entry name" value="P_TREFOIL_2"/>
    <property type="match status" value="1"/>
</dbReference>
<comment type="caution">
    <text evidence="4">The sequence shown here is derived from an EMBL/GenBank/DDBJ whole genome shotgun (WGS) entry which is preliminary data.</text>
</comment>
<evidence type="ECO:0000313" key="5">
    <source>
        <dbReference type="Proteomes" id="UP000574528"/>
    </source>
</evidence>